<dbReference type="Gene3D" id="1.10.260.40">
    <property type="entry name" value="lambda repressor-like DNA-binding domains"/>
    <property type="match status" value="1"/>
</dbReference>
<dbReference type="InterPro" id="IPR031856">
    <property type="entry name" value="YdaS_toxin-like"/>
</dbReference>
<evidence type="ECO:0000313" key="2">
    <source>
        <dbReference type="Proteomes" id="UP001061302"/>
    </source>
</evidence>
<protein>
    <submittedName>
        <fullName evidence="1">Helix-turn-helix domain-containing protein</fullName>
    </submittedName>
</protein>
<gene>
    <name evidence="1" type="ORF">N8I74_02755</name>
</gene>
<dbReference type="InterPro" id="IPR010982">
    <property type="entry name" value="Lambda_DNA-bd_dom_sf"/>
</dbReference>
<dbReference type="EMBL" id="CP106753">
    <property type="protein sequence ID" value="UXY15955.1"/>
    <property type="molecule type" value="Genomic_DNA"/>
</dbReference>
<dbReference type="Proteomes" id="UP001061302">
    <property type="component" value="Chromosome"/>
</dbReference>
<sequence>MGKTAYRCNFWLPEGRVLTLLEYLKQARGLAAQIAAQIGTSPTYLWHLASGRKKRPDVALCIAIERATGGAVRCEELRPGVDWQYLRTSRQQDESINQDNGG</sequence>
<dbReference type="Pfam" id="PF15943">
    <property type="entry name" value="YdaS_toxin"/>
    <property type="match status" value="1"/>
</dbReference>
<reference evidence="1" key="1">
    <citation type="submission" date="2022-10" db="EMBL/GenBank/DDBJ databases">
        <title>Chitiniphilus purpureus sp. nov., a novel chitin-degrading bacterium isolated from crawfish pond sediment.</title>
        <authorList>
            <person name="Li K."/>
        </authorList>
    </citation>
    <scope>NUCLEOTIDE SEQUENCE</scope>
    <source>
        <strain evidence="1">CD1</strain>
    </source>
</reference>
<organism evidence="1 2">
    <name type="scientific">Chitiniphilus purpureus</name>
    <dbReference type="NCBI Taxonomy" id="2981137"/>
    <lineage>
        <taxon>Bacteria</taxon>
        <taxon>Pseudomonadati</taxon>
        <taxon>Pseudomonadota</taxon>
        <taxon>Betaproteobacteria</taxon>
        <taxon>Neisseriales</taxon>
        <taxon>Chitinibacteraceae</taxon>
        <taxon>Chitiniphilus</taxon>
    </lineage>
</organism>
<proteinExistence type="predicted"/>
<evidence type="ECO:0000313" key="1">
    <source>
        <dbReference type="EMBL" id="UXY15955.1"/>
    </source>
</evidence>
<dbReference type="SUPFAM" id="SSF47413">
    <property type="entry name" value="lambda repressor-like DNA-binding domains"/>
    <property type="match status" value="1"/>
</dbReference>
<name>A0ABY6DNK4_9NEIS</name>
<keyword evidence="2" id="KW-1185">Reference proteome</keyword>
<accession>A0ABY6DNK4</accession>